<dbReference type="PANTHER" id="PTHR48078:SF6">
    <property type="entry name" value="L-THREONINE DEHYDRATASE CATABOLIC TDCB"/>
    <property type="match status" value="1"/>
</dbReference>
<dbReference type="InterPro" id="IPR044561">
    <property type="entry name" value="ACT_ThrD-II-like"/>
</dbReference>
<dbReference type="EMBL" id="JBHRSB010000008">
    <property type="protein sequence ID" value="MFC3002783.1"/>
    <property type="molecule type" value="Genomic_DNA"/>
</dbReference>
<dbReference type="CDD" id="cd04886">
    <property type="entry name" value="ACT_ThrD-II-like"/>
    <property type="match status" value="1"/>
</dbReference>
<dbReference type="InterPro" id="IPR001926">
    <property type="entry name" value="TrpB-like_PALP"/>
</dbReference>
<proteinExistence type="predicted"/>
<comment type="caution">
    <text evidence="5">The sequence shown here is derived from an EMBL/GenBank/DDBJ whole genome shotgun (WGS) entry which is preliminary data.</text>
</comment>
<dbReference type="EC" id="4.3.1.19" evidence="5"/>
<evidence type="ECO:0000256" key="3">
    <source>
        <dbReference type="ARBA" id="ARBA00023239"/>
    </source>
</evidence>
<dbReference type="PANTHER" id="PTHR48078">
    <property type="entry name" value="THREONINE DEHYDRATASE, MITOCHONDRIAL-RELATED"/>
    <property type="match status" value="1"/>
</dbReference>
<dbReference type="NCBIfam" id="NF005600">
    <property type="entry name" value="PRK07334.1"/>
    <property type="match status" value="1"/>
</dbReference>
<dbReference type="PROSITE" id="PS51671">
    <property type="entry name" value="ACT"/>
    <property type="match status" value="1"/>
</dbReference>
<dbReference type="Pfam" id="PF00291">
    <property type="entry name" value="PALP"/>
    <property type="match status" value="1"/>
</dbReference>
<dbReference type="InterPro" id="IPR050147">
    <property type="entry name" value="Ser/Thr_Dehydratase"/>
</dbReference>
<dbReference type="RefSeq" id="WP_216838931.1">
    <property type="nucleotide sequence ID" value="NZ_JAFNJS010000008.1"/>
</dbReference>
<keyword evidence="3 5" id="KW-0456">Lyase</keyword>
<evidence type="ECO:0000313" key="6">
    <source>
        <dbReference type="Proteomes" id="UP001595420"/>
    </source>
</evidence>
<dbReference type="InterPro" id="IPR002912">
    <property type="entry name" value="ACT_dom"/>
</dbReference>
<organism evidence="5 6">
    <name type="scientific">Falsiroseomonas tokyonensis</name>
    <dbReference type="NCBI Taxonomy" id="430521"/>
    <lineage>
        <taxon>Bacteria</taxon>
        <taxon>Pseudomonadati</taxon>
        <taxon>Pseudomonadota</taxon>
        <taxon>Alphaproteobacteria</taxon>
        <taxon>Acetobacterales</taxon>
        <taxon>Roseomonadaceae</taxon>
        <taxon>Falsiroseomonas</taxon>
    </lineage>
</organism>
<evidence type="ECO:0000256" key="1">
    <source>
        <dbReference type="ARBA" id="ARBA00001933"/>
    </source>
</evidence>
<reference evidence="6" key="1">
    <citation type="journal article" date="2019" name="Int. J. Syst. Evol. Microbiol.">
        <title>The Global Catalogue of Microorganisms (GCM) 10K type strain sequencing project: providing services to taxonomists for standard genome sequencing and annotation.</title>
        <authorList>
            <consortium name="The Broad Institute Genomics Platform"/>
            <consortium name="The Broad Institute Genome Sequencing Center for Infectious Disease"/>
            <person name="Wu L."/>
            <person name="Ma J."/>
        </authorList>
    </citation>
    <scope>NUCLEOTIDE SEQUENCE [LARGE SCALE GENOMIC DNA]</scope>
    <source>
        <strain evidence="6">CGMCC 1.16855</strain>
    </source>
</reference>
<dbReference type="Proteomes" id="UP001595420">
    <property type="component" value="Unassembled WGS sequence"/>
</dbReference>
<evidence type="ECO:0000256" key="2">
    <source>
        <dbReference type="ARBA" id="ARBA00022898"/>
    </source>
</evidence>
<evidence type="ECO:0000313" key="5">
    <source>
        <dbReference type="EMBL" id="MFC3002783.1"/>
    </source>
</evidence>
<protein>
    <submittedName>
        <fullName evidence="5">Threonine ammonia-lyase</fullName>
        <ecNumber evidence="5">4.3.1.19</ecNumber>
    </submittedName>
</protein>
<dbReference type="CDD" id="cd01562">
    <property type="entry name" value="Thr-dehyd"/>
    <property type="match status" value="1"/>
</dbReference>
<keyword evidence="2" id="KW-0663">Pyridoxal phosphate</keyword>
<dbReference type="Pfam" id="PF13291">
    <property type="entry name" value="ACT_4"/>
    <property type="match status" value="1"/>
</dbReference>
<feature type="domain" description="ACT" evidence="4">
    <location>
        <begin position="338"/>
        <end position="412"/>
    </location>
</feature>
<comment type="cofactor">
    <cofactor evidence="1">
        <name>pyridoxal 5'-phosphate</name>
        <dbReference type="ChEBI" id="CHEBI:597326"/>
    </cofactor>
</comment>
<keyword evidence="6" id="KW-1185">Reference proteome</keyword>
<gene>
    <name evidence="5" type="ORF">ACFOD3_22985</name>
</gene>
<accession>A0ABV7BZL4</accession>
<evidence type="ECO:0000259" key="4">
    <source>
        <dbReference type="PROSITE" id="PS51671"/>
    </source>
</evidence>
<dbReference type="GO" id="GO:0004794">
    <property type="term" value="F:threonine deaminase activity"/>
    <property type="evidence" value="ECO:0007669"/>
    <property type="project" value="UniProtKB-EC"/>
</dbReference>
<name>A0ABV7BZL4_9PROT</name>
<sequence length="412" mass="42652">MSPVTSLAPVEAPSIGLADVRAAAARIQGAVLRTPTIHSDALSRATGARIHLKLDNLQATGAFKERGAANRIALLTARERAAGVIAMSAGNHAQAVARHASLAGIRATIVMPRFTPATKVTRTEGWGAQVVLHGETLAEAAAHAHELALKQGLTFVHPYDDAAVIAGQGTAALEMLEDFPEIDTLVVPVGGGGLLTGCAAAARELKPGITVVGVEVEGYPAMYQRLAGLPVSVGGPTVAEGIAVRDVGEVPFAWLQRHGIEVLLAPERSVEQAIALLAEGAKLVAEGAGAAGLAAVLAHPERFAGRTVGIPICGGNIDARALSNVLLRQLLRDGRILRLHFDIPDRPGVLADIAGRISSLGGNVIEVNHQQLFGAPTVQSTELYLMVEVRDGAQGNAIIAALQAADYVVRRG</sequence>